<dbReference type="Proteomes" id="UP000614047">
    <property type="component" value="Unassembled WGS sequence"/>
</dbReference>
<accession>A0A931DJB2</accession>
<reference evidence="3" key="1">
    <citation type="submission" date="2020-11" db="EMBL/GenBank/DDBJ databases">
        <title>Sequencing the genomes of 1000 actinobacteria strains.</title>
        <authorList>
            <person name="Klenk H.-P."/>
        </authorList>
    </citation>
    <scope>NUCLEOTIDE SEQUENCE</scope>
    <source>
        <strain evidence="3">DSM 43175</strain>
    </source>
</reference>
<dbReference type="RefSeq" id="WP_197013429.1">
    <property type="nucleotide sequence ID" value="NZ_BAABES010000001.1"/>
</dbReference>
<keyword evidence="3" id="KW-0645">Protease</keyword>
<dbReference type="EMBL" id="JADOUA010000001">
    <property type="protein sequence ID" value="MBG6091060.1"/>
    <property type="molecule type" value="Genomic_DNA"/>
</dbReference>
<evidence type="ECO:0000313" key="3">
    <source>
        <dbReference type="EMBL" id="MBG6091060.1"/>
    </source>
</evidence>
<keyword evidence="3" id="KW-0031">Aminopeptidase</keyword>
<dbReference type="InterPro" id="IPR000994">
    <property type="entry name" value="Pept_M24"/>
</dbReference>
<sequence length="395" mass="42455">MPVQTPFDRERLDALCEAHGVDAVVATTKHNVQYLMGGYRYFFFANMDAIGLSRYLPALAYVRGRADSAFYIGAGNEAWGTDVSDVWVPEIRNVSWSSVETAHAVAEGLTRRGLARGTVAVEAGFIPADAMDALRAELPEAVFVEAQTLLEELRAVKSPDELTLVRRASELIIDAMLATFDTARPGETKSAIAQRFRREQVARGLDFDYALVTAGPGLNRAPTDREIWRPGATLSLDSGGMYRGYIGDLARMGVAAAEPTALQSDLLAEVEAVQQAARVPVRAGGRGGDIFDAAHKAMAGCPHAEEMFFVAHGMGLITHEAPRLTATGPVPYPADHADLPLRTGMVLSIETWIENGEVGFVKLEDTLIVTDDGWEAPGDIGRGYQVPSGHADGAS</sequence>
<name>A0A931DJB2_9ACTN</name>
<dbReference type="SUPFAM" id="SSF53092">
    <property type="entry name" value="Creatinase/prolidase N-terminal domain"/>
    <property type="match status" value="1"/>
</dbReference>
<keyword evidence="3" id="KW-0378">Hydrolase</keyword>
<dbReference type="InterPro" id="IPR000587">
    <property type="entry name" value="Creatinase_N"/>
</dbReference>
<evidence type="ECO:0000259" key="1">
    <source>
        <dbReference type="Pfam" id="PF00557"/>
    </source>
</evidence>
<feature type="domain" description="Creatinase N-terminal" evidence="2">
    <location>
        <begin position="10"/>
        <end position="156"/>
    </location>
</feature>
<dbReference type="PANTHER" id="PTHR46112:SF3">
    <property type="entry name" value="AMINOPEPTIDASE YPDF"/>
    <property type="match status" value="1"/>
</dbReference>
<dbReference type="AlphaFoldDB" id="A0A931DJB2"/>
<protein>
    <submittedName>
        <fullName evidence="3">Xaa-Pro aminopeptidase</fullName>
    </submittedName>
</protein>
<evidence type="ECO:0000313" key="4">
    <source>
        <dbReference type="Proteomes" id="UP000614047"/>
    </source>
</evidence>
<gene>
    <name evidence="3" type="ORF">IW256_005173</name>
</gene>
<dbReference type="Gene3D" id="3.40.350.10">
    <property type="entry name" value="Creatinase/prolidase N-terminal domain"/>
    <property type="match status" value="1"/>
</dbReference>
<evidence type="ECO:0000259" key="2">
    <source>
        <dbReference type="Pfam" id="PF01321"/>
    </source>
</evidence>
<dbReference type="InterPro" id="IPR029149">
    <property type="entry name" value="Creatin/AminoP/Spt16_N"/>
</dbReference>
<dbReference type="CDD" id="cd01066">
    <property type="entry name" value="APP_MetAP"/>
    <property type="match status" value="1"/>
</dbReference>
<dbReference type="Pfam" id="PF00557">
    <property type="entry name" value="Peptidase_M24"/>
    <property type="match status" value="1"/>
</dbReference>
<organism evidence="3 4">
    <name type="scientific">Actinomadura viridis</name>
    <dbReference type="NCBI Taxonomy" id="58110"/>
    <lineage>
        <taxon>Bacteria</taxon>
        <taxon>Bacillati</taxon>
        <taxon>Actinomycetota</taxon>
        <taxon>Actinomycetes</taxon>
        <taxon>Streptosporangiales</taxon>
        <taxon>Thermomonosporaceae</taxon>
        <taxon>Actinomadura</taxon>
    </lineage>
</organism>
<dbReference type="SUPFAM" id="SSF55920">
    <property type="entry name" value="Creatinase/aminopeptidase"/>
    <property type="match status" value="1"/>
</dbReference>
<comment type="caution">
    <text evidence="3">The sequence shown here is derived from an EMBL/GenBank/DDBJ whole genome shotgun (WGS) entry which is preliminary data.</text>
</comment>
<dbReference type="InterPro" id="IPR036005">
    <property type="entry name" value="Creatinase/aminopeptidase-like"/>
</dbReference>
<feature type="domain" description="Peptidase M24" evidence="1">
    <location>
        <begin position="164"/>
        <end position="371"/>
    </location>
</feature>
<dbReference type="PANTHER" id="PTHR46112">
    <property type="entry name" value="AMINOPEPTIDASE"/>
    <property type="match status" value="1"/>
</dbReference>
<dbReference type="GO" id="GO:0004177">
    <property type="term" value="F:aminopeptidase activity"/>
    <property type="evidence" value="ECO:0007669"/>
    <property type="project" value="UniProtKB-KW"/>
</dbReference>
<dbReference type="InterPro" id="IPR050659">
    <property type="entry name" value="Peptidase_M24B"/>
</dbReference>
<keyword evidence="4" id="KW-1185">Reference proteome</keyword>
<dbReference type="Pfam" id="PF01321">
    <property type="entry name" value="Creatinase_N"/>
    <property type="match status" value="1"/>
</dbReference>
<dbReference type="Gene3D" id="3.90.230.10">
    <property type="entry name" value="Creatinase/methionine aminopeptidase superfamily"/>
    <property type="match status" value="1"/>
</dbReference>
<proteinExistence type="predicted"/>